<sequence>MPVTISRTLYLQTSQEQNRNRQEQNRNRQGDEHSVLFDQTQASYLWVMDTFTATHFVTCFKLNFDLHIQRHAMHIISLLALSQNANVQHVDLGPPGSLLYRAMSQV</sequence>
<comment type="caution">
    <text evidence="2">The sequence shown here is derived from an EMBL/GenBank/DDBJ whole genome shotgun (WGS) entry which is preliminary data.</text>
</comment>
<gene>
    <name evidence="2" type="ORF">RRG08_005967</name>
</gene>
<evidence type="ECO:0000313" key="3">
    <source>
        <dbReference type="Proteomes" id="UP001283361"/>
    </source>
</evidence>
<accession>A0AAE0YP86</accession>
<dbReference type="AlphaFoldDB" id="A0AAE0YP86"/>
<feature type="region of interest" description="Disordered" evidence="1">
    <location>
        <begin position="14"/>
        <end position="33"/>
    </location>
</feature>
<feature type="compositionally biased region" description="Basic and acidic residues" evidence="1">
    <location>
        <begin position="18"/>
        <end position="33"/>
    </location>
</feature>
<name>A0AAE0YP86_9GAST</name>
<proteinExistence type="predicted"/>
<organism evidence="2 3">
    <name type="scientific">Elysia crispata</name>
    <name type="common">lettuce slug</name>
    <dbReference type="NCBI Taxonomy" id="231223"/>
    <lineage>
        <taxon>Eukaryota</taxon>
        <taxon>Metazoa</taxon>
        <taxon>Spiralia</taxon>
        <taxon>Lophotrochozoa</taxon>
        <taxon>Mollusca</taxon>
        <taxon>Gastropoda</taxon>
        <taxon>Heterobranchia</taxon>
        <taxon>Euthyneura</taxon>
        <taxon>Panpulmonata</taxon>
        <taxon>Sacoglossa</taxon>
        <taxon>Placobranchoidea</taxon>
        <taxon>Plakobranchidae</taxon>
        <taxon>Elysia</taxon>
    </lineage>
</organism>
<protein>
    <submittedName>
        <fullName evidence="2">Uncharacterized protein</fullName>
    </submittedName>
</protein>
<dbReference type="EMBL" id="JAWDGP010005713">
    <property type="protein sequence ID" value="KAK3753379.1"/>
    <property type="molecule type" value="Genomic_DNA"/>
</dbReference>
<keyword evidence="3" id="KW-1185">Reference proteome</keyword>
<reference evidence="2" key="1">
    <citation type="journal article" date="2023" name="G3 (Bethesda)">
        <title>A reference genome for the long-term kleptoplast-retaining sea slug Elysia crispata morphotype clarki.</title>
        <authorList>
            <person name="Eastman K.E."/>
            <person name="Pendleton A.L."/>
            <person name="Shaikh M.A."/>
            <person name="Suttiyut T."/>
            <person name="Ogas R."/>
            <person name="Tomko P."/>
            <person name="Gavelis G."/>
            <person name="Widhalm J.R."/>
            <person name="Wisecaver J.H."/>
        </authorList>
    </citation>
    <scope>NUCLEOTIDE SEQUENCE</scope>
    <source>
        <strain evidence="2">ECLA1</strain>
    </source>
</reference>
<evidence type="ECO:0000313" key="2">
    <source>
        <dbReference type="EMBL" id="KAK3753379.1"/>
    </source>
</evidence>
<evidence type="ECO:0000256" key="1">
    <source>
        <dbReference type="SAM" id="MobiDB-lite"/>
    </source>
</evidence>
<dbReference type="Proteomes" id="UP001283361">
    <property type="component" value="Unassembled WGS sequence"/>
</dbReference>